<feature type="compositionally biased region" description="Basic and acidic residues" evidence="1">
    <location>
        <begin position="57"/>
        <end position="76"/>
    </location>
</feature>
<protein>
    <submittedName>
        <fullName evidence="2">Uncharacterized protein</fullName>
    </submittedName>
</protein>
<proteinExistence type="predicted"/>
<gene>
    <name evidence="2" type="ORF">NDU88_000638</name>
</gene>
<evidence type="ECO:0000313" key="3">
    <source>
        <dbReference type="Proteomes" id="UP001066276"/>
    </source>
</evidence>
<evidence type="ECO:0000256" key="1">
    <source>
        <dbReference type="SAM" id="MobiDB-lite"/>
    </source>
</evidence>
<accession>A0AAV7TGF5</accession>
<evidence type="ECO:0000313" key="2">
    <source>
        <dbReference type="EMBL" id="KAJ1175350.1"/>
    </source>
</evidence>
<keyword evidence="3" id="KW-1185">Reference proteome</keyword>
<comment type="caution">
    <text evidence="2">The sequence shown here is derived from an EMBL/GenBank/DDBJ whole genome shotgun (WGS) entry which is preliminary data.</text>
</comment>
<sequence>MSLNSSCLIPEKEHITGAPFPGAFSLVIERVPVQPGLRCDIIGNAQRKIPVNSWKSHQREKNSELHLDKQLARDLT</sequence>
<dbReference type="Proteomes" id="UP001066276">
    <property type="component" value="Chromosome 3_2"/>
</dbReference>
<name>A0AAV7TGF5_PLEWA</name>
<organism evidence="2 3">
    <name type="scientific">Pleurodeles waltl</name>
    <name type="common">Iberian ribbed newt</name>
    <dbReference type="NCBI Taxonomy" id="8319"/>
    <lineage>
        <taxon>Eukaryota</taxon>
        <taxon>Metazoa</taxon>
        <taxon>Chordata</taxon>
        <taxon>Craniata</taxon>
        <taxon>Vertebrata</taxon>
        <taxon>Euteleostomi</taxon>
        <taxon>Amphibia</taxon>
        <taxon>Batrachia</taxon>
        <taxon>Caudata</taxon>
        <taxon>Salamandroidea</taxon>
        <taxon>Salamandridae</taxon>
        <taxon>Pleurodelinae</taxon>
        <taxon>Pleurodeles</taxon>
    </lineage>
</organism>
<feature type="region of interest" description="Disordered" evidence="1">
    <location>
        <begin position="53"/>
        <end position="76"/>
    </location>
</feature>
<dbReference type="EMBL" id="JANPWB010000006">
    <property type="protein sequence ID" value="KAJ1175350.1"/>
    <property type="molecule type" value="Genomic_DNA"/>
</dbReference>
<reference evidence="2" key="1">
    <citation type="journal article" date="2022" name="bioRxiv">
        <title>Sequencing and chromosome-scale assembly of the giantPleurodeles waltlgenome.</title>
        <authorList>
            <person name="Brown T."/>
            <person name="Elewa A."/>
            <person name="Iarovenko S."/>
            <person name="Subramanian E."/>
            <person name="Araus A.J."/>
            <person name="Petzold A."/>
            <person name="Susuki M."/>
            <person name="Suzuki K.-i.T."/>
            <person name="Hayashi T."/>
            <person name="Toyoda A."/>
            <person name="Oliveira C."/>
            <person name="Osipova E."/>
            <person name="Leigh N.D."/>
            <person name="Simon A."/>
            <person name="Yun M.H."/>
        </authorList>
    </citation>
    <scope>NUCLEOTIDE SEQUENCE</scope>
    <source>
        <strain evidence="2">20211129_DDA</strain>
        <tissue evidence="2">Liver</tissue>
    </source>
</reference>
<dbReference type="AlphaFoldDB" id="A0AAV7TGF5"/>